<feature type="compositionally biased region" description="Polar residues" evidence="1">
    <location>
        <begin position="74"/>
        <end position="89"/>
    </location>
</feature>
<evidence type="ECO:0000313" key="2">
    <source>
        <dbReference type="EMBL" id="TFH56227.1"/>
    </source>
</evidence>
<evidence type="ECO:0000256" key="1">
    <source>
        <dbReference type="SAM" id="MobiDB-lite"/>
    </source>
</evidence>
<protein>
    <submittedName>
        <fullName evidence="2">DUF3060 domain-containing protein</fullName>
    </submittedName>
</protein>
<dbReference type="AlphaFoldDB" id="A0A4Y8TY86"/>
<comment type="caution">
    <text evidence="2">The sequence shown here is derived from an EMBL/GenBank/DDBJ whole genome shotgun (WGS) entry which is preliminary data.</text>
</comment>
<accession>A0A4Y8TY86</accession>
<name>A0A4Y8TY86_9MICC</name>
<dbReference type="EMBL" id="SPDS01000001">
    <property type="protein sequence ID" value="TFH56227.1"/>
    <property type="molecule type" value="Genomic_DNA"/>
</dbReference>
<sequence length="209" mass="21538">MEASPMPLVLRDTGEDRKKMFSKITRLGAAPFAAGLLAVSLVGCMSIESAEEPTEASSSNASQPENSGPVEGSVTPSPKASEGVSTASPNVPKAPADSSFQSVYDFLETEATETKCTDGMDIVEMGLTLKLVGNCKNVSISGTANMIIAPHITNLEITGIGNVAAVKNIKQVTFSGVGNSAASLNENTKVTDNGSSNKFGQGAFEGITF</sequence>
<dbReference type="RefSeq" id="WP_134779481.1">
    <property type="nucleotide sequence ID" value="NZ_SPDS01000001.1"/>
</dbReference>
<organism evidence="2 3">
    <name type="scientific">Glutamicibacter arilaitensis</name>
    <dbReference type="NCBI Taxonomy" id="256701"/>
    <lineage>
        <taxon>Bacteria</taxon>
        <taxon>Bacillati</taxon>
        <taxon>Actinomycetota</taxon>
        <taxon>Actinomycetes</taxon>
        <taxon>Micrococcales</taxon>
        <taxon>Micrococcaceae</taxon>
        <taxon>Glutamicibacter</taxon>
    </lineage>
</organism>
<reference evidence="2 3" key="1">
    <citation type="submission" date="2019-03" db="EMBL/GenBank/DDBJ databases">
        <title>Glutamicibacter sp. LJH19 genome.</title>
        <authorList>
            <person name="Sinai Borker S."/>
            <person name="Kumar R."/>
        </authorList>
    </citation>
    <scope>NUCLEOTIDE SEQUENCE [LARGE SCALE GENOMIC DNA]</scope>
    <source>
        <strain evidence="2 3">LJH19</strain>
    </source>
</reference>
<evidence type="ECO:0000313" key="3">
    <source>
        <dbReference type="Proteomes" id="UP000297638"/>
    </source>
</evidence>
<dbReference type="Proteomes" id="UP000297638">
    <property type="component" value="Unassembled WGS sequence"/>
</dbReference>
<proteinExistence type="predicted"/>
<gene>
    <name evidence="2" type="ORF">EXY26_04000</name>
</gene>
<feature type="region of interest" description="Disordered" evidence="1">
    <location>
        <begin position="52"/>
        <end position="96"/>
    </location>
</feature>